<dbReference type="STRING" id="102285.A0A0R3T143"/>
<sequence>MHCTRASALTVSSYAAAQHGLSGPIWYLFGAATPLIIMGILVTQYKSRAPGGGTFPQLLLARFGKRVHLLFCCLTIVNNMAIISDVVDNGCKIYSAISADVTFELAWIVTVIAAYICATVGTVKHLIPFSYTMFIYFQLVTVVIAVKVFMFDPTNTIGSFDKVYNAAVRTDSDITEPSSGHLTMRSYLAMKLGISRLLVKTCEVVFDQSIWDTYACFVPGEEGWGTLLAILIWCPFPLVFGMGFGFGSLLFQTSTNYTSLETASMVDVAKSLMGENGLFVLFSLYAFTVTTGTTLKTLSITKVLTMDFYAVHLRPFRVCYDVNCCTFCGKSKDDQTRPKDTCQCSDPAECIHCQEDTKAEKAGHQDYKISCPVHSLYLKYNKALRNIHRTSVLLVLCGIVPVGLIINYFGATYDKFTLKASLSILTKFVIFGLIFNEVPKSCNIGALGSFILALYWEKLTEPAVFIGTLTSSLLAIIMWTILYLLDSHTSFKMGEDVINVCACGVGLVSGFILPVLIAFLPLRSKSHLDDRKPELTWQRTLDLGNPVKPWTRIYSQVFQFPLSTIGHISSEDVMKAMRQVRFSAYLGHGVYFGIIISLLSFGCIPAIFTLADFRAWVIFQFAWLLLSIVAALVLPIISHFLVRKRWKISLKMSSLPHFLPPKITIETESQ</sequence>
<feature type="transmembrane region" description="Helical" evidence="2">
    <location>
        <begin position="497"/>
        <end position="522"/>
    </location>
</feature>
<dbReference type="PANTHER" id="PTHR46154:SF4">
    <property type="entry name" value="UREA ACTIVE TRANSPORTER"/>
    <property type="match status" value="1"/>
</dbReference>
<dbReference type="Proteomes" id="UP000278807">
    <property type="component" value="Unassembled WGS sequence"/>
</dbReference>
<feature type="transmembrane region" description="Helical" evidence="2">
    <location>
        <begin position="392"/>
        <end position="410"/>
    </location>
</feature>
<evidence type="ECO:0000313" key="5">
    <source>
        <dbReference type="WBParaSite" id="HNAJ_0000057501-mRNA-1"/>
    </source>
</evidence>
<keyword evidence="2" id="KW-0812">Transmembrane</keyword>
<feature type="transmembrane region" description="Helical" evidence="2">
    <location>
        <begin position="463"/>
        <end position="485"/>
    </location>
</feature>
<feature type="transmembrane region" description="Helical" evidence="2">
    <location>
        <begin position="25"/>
        <end position="45"/>
    </location>
</feature>
<protein>
    <submittedName>
        <fullName evidence="5">Solute carrier family 35 member F6</fullName>
    </submittedName>
</protein>
<dbReference type="InterPro" id="IPR031155">
    <property type="entry name" value="DUR"/>
</dbReference>
<evidence type="ECO:0000313" key="3">
    <source>
        <dbReference type="EMBL" id="VDN96435.1"/>
    </source>
</evidence>
<dbReference type="OrthoDB" id="10049971at2759"/>
<feature type="transmembrane region" description="Helical" evidence="2">
    <location>
        <begin position="617"/>
        <end position="642"/>
    </location>
</feature>
<feature type="transmembrane region" description="Helical" evidence="2">
    <location>
        <begin position="430"/>
        <end position="456"/>
    </location>
</feature>
<feature type="transmembrane region" description="Helical" evidence="2">
    <location>
        <begin position="129"/>
        <end position="150"/>
    </location>
</feature>
<feature type="transmembrane region" description="Helical" evidence="2">
    <location>
        <begin position="584"/>
        <end position="611"/>
    </location>
</feature>
<dbReference type="PANTHER" id="PTHR46154">
    <property type="match status" value="1"/>
</dbReference>
<name>A0A0R3T143_RODNA</name>
<feature type="transmembrane region" description="Helical" evidence="2">
    <location>
        <begin position="227"/>
        <end position="251"/>
    </location>
</feature>
<keyword evidence="1" id="KW-0813">Transport</keyword>
<dbReference type="WBParaSite" id="HNAJ_0000057501-mRNA-1">
    <property type="protein sequence ID" value="HNAJ_0000057501-mRNA-1"/>
    <property type="gene ID" value="HNAJ_0000057501"/>
</dbReference>
<organism evidence="5">
    <name type="scientific">Rodentolepis nana</name>
    <name type="common">Dwarf tapeworm</name>
    <name type="synonym">Hymenolepis nana</name>
    <dbReference type="NCBI Taxonomy" id="102285"/>
    <lineage>
        <taxon>Eukaryota</taxon>
        <taxon>Metazoa</taxon>
        <taxon>Spiralia</taxon>
        <taxon>Lophotrochozoa</taxon>
        <taxon>Platyhelminthes</taxon>
        <taxon>Cestoda</taxon>
        <taxon>Eucestoda</taxon>
        <taxon>Cyclophyllidea</taxon>
        <taxon>Hymenolepididae</taxon>
        <taxon>Rodentolepis</taxon>
    </lineage>
</organism>
<gene>
    <name evidence="3" type="ORF">HNAJ_LOCUS576</name>
</gene>
<keyword evidence="2" id="KW-0472">Membrane</keyword>
<proteinExistence type="predicted"/>
<dbReference type="Gene3D" id="1.20.1730.10">
    <property type="entry name" value="Sodium/glucose cotransporter"/>
    <property type="match status" value="1"/>
</dbReference>
<evidence type="ECO:0000256" key="2">
    <source>
        <dbReference type="SAM" id="Phobius"/>
    </source>
</evidence>
<reference evidence="5" key="1">
    <citation type="submission" date="2017-02" db="UniProtKB">
        <authorList>
            <consortium name="WormBaseParasite"/>
        </authorList>
    </citation>
    <scope>IDENTIFICATION</scope>
</reference>
<keyword evidence="2" id="KW-1133">Transmembrane helix</keyword>
<dbReference type="GO" id="GO:0015204">
    <property type="term" value="F:urea transmembrane transporter activity"/>
    <property type="evidence" value="ECO:0007669"/>
    <property type="project" value="InterPro"/>
</dbReference>
<reference evidence="3 4" key="2">
    <citation type="submission" date="2018-11" db="EMBL/GenBank/DDBJ databases">
        <authorList>
            <consortium name="Pathogen Informatics"/>
        </authorList>
    </citation>
    <scope>NUCLEOTIDE SEQUENCE [LARGE SCALE GENOMIC DNA]</scope>
</reference>
<accession>A0A0R3T143</accession>
<dbReference type="InterPro" id="IPR038377">
    <property type="entry name" value="Na/Glc_symporter_sf"/>
</dbReference>
<evidence type="ECO:0000313" key="4">
    <source>
        <dbReference type="Proteomes" id="UP000278807"/>
    </source>
</evidence>
<dbReference type="AlphaFoldDB" id="A0A0R3T143"/>
<keyword evidence="4" id="KW-1185">Reference proteome</keyword>
<evidence type="ECO:0000256" key="1">
    <source>
        <dbReference type="ARBA" id="ARBA00022448"/>
    </source>
</evidence>
<dbReference type="EMBL" id="UZAE01000168">
    <property type="protein sequence ID" value="VDN96435.1"/>
    <property type="molecule type" value="Genomic_DNA"/>
</dbReference>
<dbReference type="GO" id="GO:0005886">
    <property type="term" value="C:plasma membrane"/>
    <property type="evidence" value="ECO:0007669"/>
    <property type="project" value="TreeGrafter"/>
</dbReference>
<feature type="transmembrane region" description="Helical" evidence="2">
    <location>
        <begin position="93"/>
        <end position="117"/>
    </location>
</feature>